<evidence type="ECO:0000313" key="10">
    <source>
        <dbReference type="EMBL" id="TNN08299.1"/>
    </source>
</evidence>
<proteinExistence type="inferred from homology"/>
<dbReference type="PANTHER" id="PTHR13512">
    <property type="entry name" value="MEDIATOR COMPLEX SUBUNIT 28"/>
    <property type="match status" value="1"/>
</dbReference>
<evidence type="ECO:0000256" key="9">
    <source>
        <dbReference type="ARBA" id="ARBA00031964"/>
    </source>
</evidence>
<reference evidence="10 11" key="1">
    <citation type="submission" date="2019-03" db="EMBL/GenBank/DDBJ databases">
        <title>An improved genome assembly of the fluke Schistosoma japonicum.</title>
        <authorList>
            <person name="Hu W."/>
            <person name="Luo F."/>
            <person name="Yin M."/>
            <person name="Mo X."/>
            <person name="Sun C."/>
            <person name="Wu Q."/>
            <person name="Zhu B."/>
            <person name="Xiang M."/>
            <person name="Wang J."/>
            <person name="Wang Y."/>
            <person name="Zhang T."/>
            <person name="Xu B."/>
            <person name="Zheng H."/>
            <person name="Feng Z."/>
        </authorList>
    </citation>
    <scope>NUCLEOTIDE SEQUENCE [LARGE SCALE GENOMIC DNA]</scope>
    <source>
        <strain evidence="10">HuSjv2</strain>
        <tissue evidence="10">Worms</tissue>
    </source>
</reference>
<evidence type="ECO:0000256" key="2">
    <source>
        <dbReference type="ARBA" id="ARBA00005571"/>
    </source>
</evidence>
<organism evidence="10 11">
    <name type="scientific">Schistosoma japonicum</name>
    <name type="common">Blood fluke</name>
    <dbReference type="NCBI Taxonomy" id="6182"/>
    <lineage>
        <taxon>Eukaryota</taxon>
        <taxon>Metazoa</taxon>
        <taxon>Spiralia</taxon>
        <taxon>Lophotrochozoa</taxon>
        <taxon>Platyhelminthes</taxon>
        <taxon>Trematoda</taxon>
        <taxon>Digenea</taxon>
        <taxon>Strigeidida</taxon>
        <taxon>Schistosomatoidea</taxon>
        <taxon>Schistosomatidae</taxon>
        <taxon>Schistosoma</taxon>
    </lineage>
</organism>
<evidence type="ECO:0000256" key="7">
    <source>
        <dbReference type="ARBA" id="ARBA00023163"/>
    </source>
</evidence>
<keyword evidence="11" id="KW-1185">Reference proteome</keyword>
<name>A0A4Z2CVM1_SCHJA</name>
<keyword evidence="4" id="KW-0805">Transcription regulation</keyword>
<keyword evidence="8" id="KW-0539">Nucleus</keyword>
<dbReference type="Proteomes" id="UP000311919">
    <property type="component" value="Unassembled WGS sequence"/>
</dbReference>
<protein>
    <recommendedName>
        <fullName evidence="3">Mediator of RNA polymerase II transcription subunit 28</fullName>
    </recommendedName>
    <alternativeName>
        <fullName evidence="9">Mediator complex subunit 28</fullName>
    </alternativeName>
</protein>
<evidence type="ECO:0000256" key="8">
    <source>
        <dbReference type="ARBA" id="ARBA00023242"/>
    </source>
</evidence>
<keyword evidence="5" id="KW-0175">Coiled coil</keyword>
<dbReference type="AlphaFoldDB" id="A0A4Z2CVM1"/>
<keyword evidence="6" id="KW-0010">Activator</keyword>
<dbReference type="EMBL" id="SKCS01000411">
    <property type="protein sequence ID" value="TNN08299.1"/>
    <property type="molecule type" value="Genomic_DNA"/>
</dbReference>
<gene>
    <name evidence="10" type="ORF">EWB00_007171</name>
</gene>
<keyword evidence="7" id="KW-0804">Transcription</keyword>
<dbReference type="InterPro" id="IPR021640">
    <property type="entry name" value="Mediator_Med28"/>
</dbReference>
<dbReference type="Pfam" id="PF11594">
    <property type="entry name" value="Med28"/>
    <property type="match status" value="1"/>
</dbReference>
<evidence type="ECO:0000256" key="4">
    <source>
        <dbReference type="ARBA" id="ARBA00023015"/>
    </source>
</evidence>
<evidence type="ECO:0000256" key="5">
    <source>
        <dbReference type="ARBA" id="ARBA00023054"/>
    </source>
</evidence>
<dbReference type="PANTHER" id="PTHR13512:SF2">
    <property type="entry name" value="MEDIATOR OF RNA POLYMERASE II TRANSCRIPTION SUBUNIT 28"/>
    <property type="match status" value="1"/>
</dbReference>
<dbReference type="GO" id="GO:0016592">
    <property type="term" value="C:mediator complex"/>
    <property type="evidence" value="ECO:0007669"/>
    <property type="project" value="TreeGrafter"/>
</dbReference>
<evidence type="ECO:0000313" key="11">
    <source>
        <dbReference type="Proteomes" id="UP000311919"/>
    </source>
</evidence>
<comment type="caution">
    <text evidence="10">The sequence shown here is derived from an EMBL/GenBank/DDBJ whole genome shotgun (WGS) entry which is preliminary data.</text>
</comment>
<evidence type="ECO:0000256" key="1">
    <source>
        <dbReference type="ARBA" id="ARBA00004123"/>
    </source>
</evidence>
<comment type="similarity">
    <text evidence="2">Belongs to the Mediator complex subunit 28 family.</text>
</comment>
<sequence length="221" mass="26056">MDEDEKVLSDLETQLDNIFMVLSSNNSNDSDILESQHGLNDKHMSSLLDACRQMDSWFIKKRLALSTYCQEYALKEEIDALNAECTRKEKLVQEVKSRIEDYSKSLQIIIDQVLLLCYYSFFSSQKTFHISHNWLKYFVSLVDSPFYGIRSFFPVLFTLNQFLPGYSEYDYLNEPKKRMLNGLRFQELLRLQKLKDSAKFLEALGKRSTVYGIYPIDDEYY</sequence>
<accession>A0A4Z2CVM1</accession>
<evidence type="ECO:0000256" key="6">
    <source>
        <dbReference type="ARBA" id="ARBA00023159"/>
    </source>
</evidence>
<evidence type="ECO:0000256" key="3">
    <source>
        <dbReference type="ARBA" id="ARBA00019683"/>
    </source>
</evidence>
<comment type="subcellular location">
    <subcellularLocation>
        <location evidence="1">Nucleus</location>
    </subcellularLocation>
</comment>
<dbReference type="OrthoDB" id="2286203at2759"/>